<dbReference type="OrthoDB" id="2991872at2759"/>
<evidence type="ECO:0008006" key="7">
    <source>
        <dbReference type="Google" id="ProtNLM"/>
    </source>
</evidence>
<evidence type="ECO:0000256" key="2">
    <source>
        <dbReference type="ARBA" id="ARBA00023125"/>
    </source>
</evidence>
<reference evidence="5" key="1">
    <citation type="submission" date="2022-12" db="EMBL/GenBank/DDBJ databases">
        <authorList>
            <person name="Petersen C."/>
        </authorList>
    </citation>
    <scope>NUCLEOTIDE SEQUENCE</scope>
    <source>
        <strain evidence="5">IBT 29677</strain>
    </source>
</reference>
<keyword evidence="4" id="KW-0539">Nucleus</keyword>
<dbReference type="GO" id="GO:0003677">
    <property type="term" value="F:DNA binding"/>
    <property type="evidence" value="ECO:0007669"/>
    <property type="project" value="UniProtKB-KW"/>
</dbReference>
<dbReference type="CDD" id="cd00067">
    <property type="entry name" value="GAL4"/>
    <property type="match status" value="1"/>
</dbReference>
<evidence type="ECO:0000313" key="6">
    <source>
        <dbReference type="Proteomes" id="UP001147747"/>
    </source>
</evidence>
<dbReference type="InterPro" id="IPR053175">
    <property type="entry name" value="DHMBA_Reg_Transcription_Factor"/>
</dbReference>
<keyword evidence="6" id="KW-1185">Reference proteome</keyword>
<keyword evidence="3" id="KW-0804">Transcription</keyword>
<keyword evidence="2" id="KW-0238">DNA-binding</keyword>
<dbReference type="Pfam" id="PF11951">
    <property type="entry name" value="Fungal_trans_2"/>
    <property type="match status" value="1"/>
</dbReference>
<comment type="caution">
    <text evidence="5">The sequence shown here is derived from an EMBL/GenBank/DDBJ whole genome shotgun (WGS) entry which is preliminary data.</text>
</comment>
<dbReference type="GeneID" id="81373689"/>
<dbReference type="Proteomes" id="UP001147747">
    <property type="component" value="Unassembled WGS sequence"/>
</dbReference>
<reference evidence="5" key="2">
    <citation type="journal article" date="2023" name="IMA Fungus">
        <title>Comparative genomic study of the Penicillium genus elucidates a diverse pangenome and 15 lateral gene transfer events.</title>
        <authorList>
            <person name="Petersen C."/>
            <person name="Sorensen T."/>
            <person name="Nielsen M.R."/>
            <person name="Sondergaard T.E."/>
            <person name="Sorensen J.L."/>
            <person name="Fitzpatrick D.A."/>
            <person name="Frisvad J.C."/>
            <person name="Nielsen K.L."/>
        </authorList>
    </citation>
    <scope>NUCLEOTIDE SEQUENCE</scope>
    <source>
        <strain evidence="5">IBT 29677</strain>
    </source>
</reference>
<keyword evidence="1" id="KW-0805">Transcription regulation</keyword>
<evidence type="ECO:0000256" key="1">
    <source>
        <dbReference type="ARBA" id="ARBA00023015"/>
    </source>
</evidence>
<dbReference type="RefSeq" id="XP_056485329.1">
    <property type="nucleotide sequence ID" value="XM_056634709.1"/>
</dbReference>
<dbReference type="Gene3D" id="4.10.240.10">
    <property type="entry name" value="Zn(2)-C6 fungal-type DNA-binding domain"/>
    <property type="match status" value="1"/>
</dbReference>
<dbReference type="AlphaFoldDB" id="A0A9X0B4A7"/>
<evidence type="ECO:0000313" key="5">
    <source>
        <dbReference type="EMBL" id="KAJ5387531.1"/>
    </source>
</evidence>
<dbReference type="PANTHER" id="PTHR38791:SF12">
    <property type="entry name" value="TRANSCRIPTION FACTOR DOMAIN-CONTAINING PROTEIN-RELATED"/>
    <property type="match status" value="1"/>
</dbReference>
<sequence>MPNNRGPSKGCRRCRELKVKVSSQFLPALQKTIPSNKSAQCDEGKPSCQRCHKGSRDCVYQADFDRLHRDQNSKAQSNATKKWRQRAEFRIEVPTQEYPNDSLAQLAYNRFCYDFMRYPGVIGKLPKILETAAEDSCIFTVVKALAHANYHGRYGCQEANEASRLLYGEALQQLAMLMSDPNEMQQDEALMVIFLFSLYEMFTSSKRDGSWITHMQGTQSVIAHRDNTSLKDASSYLSILCSHLVVYYLTERKCPPPHLDRWIQQIPFEYDPKKRLIILMSDSARVCSILGTCGGFGSSTNQTNLDILNETLELDLRLEGWTADLPPEWSDVTLNLVSHIKRPNWSKNLLSGPGAPERMYSYPNRMAASKWILCRATRIRLNITLLEFLHQRPYLKPEYSGLEARTIDLLISLSTEISYSLPYFLALSFDGSSDFASATDIPTLWGYMTLWPAYVSSLCLHHKLVKKMDSLSRGTWFRRMIGFLRESIGIAKAQILLNETLTQEMDLYPFVERT</sequence>
<name>A0A9X0B4A7_9EURO</name>
<dbReference type="InterPro" id="IPR001138">
    <property type="entry name" value="Zn2Cys6_DnaBD"/>
</dbReference>
<dbReference type="GO" id="GO:0000981">
    <property type="term" value="F:DNA-binding transcription factor activity, RNA polymerase II-specific"/>
    <property type="evidence" value="ECO:0007669"/>
    <property type="project" value="InterPro"/>
</dbReference>
<dbReference type="InterPro" id="IPR036864">
    <property type="entry name" value="Zn2-C6_fun-type_DNA-bd_sf"/>
</dbReference>
<dbReference type="GO" id="GO:0008270">
    <property type="term" value="F:zinc ion binding"/>
    <property type="evidence" value="ECO:0007669"/>
    <property type="project" value="InterPro"/>
</dbReference>
<evidence type="ECO:0000256" key="3">
    <source>
        <dbReference type="ARBA" id="ARBA00023163"/>
    </source>
</evidence>
<dbReference type="PANTHER" id="PTHR38791">
    <property type="entry name" value="ZN(II)2CYS6 TRANSCRIPTION FACTOR (EUROFUNG)-RELATED-RELATED"/>
    <property type="match status" value="1"/>
</dbReference>
<proteinExistence type="predicted"/>
<protein>
    <recommendedName>
        <fullName evidence="7">Zn(2)-C6 fungal-type domain-containing protein</fullName>
    </recommendedName>
</protein>
<dbReference type="InterPro" id="IPR021858">
    <property type="entry name" value="Fun_TF"/>
</dbReference>
<dbReference type="EMBL" id="JAPZBU010000009">
    <property type="protein sequence ID" value="KAJ5387531.1"/>
    <property type="molecule type" value="Genomic_DNA"/>
</dbReference>
<accession>A0A9X0B4A7</accession>
<evidence type="ECO:0000256" key="4">
    <source>
        <dbReference type="ARBA" id="ARBA00023242"/>
    </source>
</evidence>
<organism evidence="5 6">
    <name type="scientific">Penicillium cosmopolitanum</name>
    <dbReference type="NCBI Taxonomy" id="1131564"/>
    <lineage>
        <taxon>Eukaryota</taxon>
        <taxon>Fungi</taxon>
        <taxon>Dikarya</taxon>
        <taxon>Ascomycota</taxon>
        <taxon>Pezizomycotina</taxon>
        <taxon>Eurotiomycetes</taxon>
        <taxon>Eurotiomycetidae</taxon>
        <taxon>Eurotiales</taxon>
        <taxon>Aspergillaceae</taxon>
        <taxon>Penicillium</taxon>
    </lineage>
</organism>
<gene>
    <name evidence="5" type="ORF">N7509_010072</name>
</gene>